<dbReference type="SMART" id="SM00066">
    <property type="entry name" value="GAL4"/>
    <property type="match status" value="1"/>
</dbReference>
<dbReference type="VEuPathDB" id="FungiDB:SPBR_00097"/>
<evidence type="ECO:0000313" key="8">
    <source>
        <dbReference type="EMBL" id="KIH90646.1"/>
    </source>
</evidence>
<feature type="compositionally biased region" description="Basic and acidic residues" evidence="6">
    <location>
        <begin position="150"/>
        <end position="163"/>
    </location>
</feature>
<dbReference type="GO" id="GO:0005634">
    <property type="term" value="C:nucleus"/>
    <property type="evidence" value="ECO:0007669"/>
    <property type="project" value="UniProtKB-SubCell"/>
</dbReference>
<dbReference type="InterPro" id="IPR036864">
    <property type="entry name" value="Zn2-C6_fun-type_DNA-bd_sf"/>
</dbReference>
<feature type="compositionally biased region" description="Polar residues" evidence="6">
    <location>
        <begin position="967"/>
        <end position="980"/>
    </location>
</feature>
<dbReference type="GeneID" id="63673338"/>
<dbReference type="SUPFAM" id="SSF57701">
    <property type="entry name" value="Zn2/Cys6 DNA-binding domain"/>
    <property type="match status" value="1"/>
</dbReference>
<dbReference type="HOGENOM" id="CLU_006524_10_0_1"/>
<protein>
    <recommendedName>
        <fullName evidence="7">Zn(2)-C6 fungal-type domain-containing protein</fullName>
    </recommendedName>
</protein>
<feature type="region of interest" description="Disordered" evidence="6">
    <location>
        <begin position="334"/>
        <end position="359"/>
    </location>
</feature>
<gene>
    <name evidence="8" type="ORF">SPBR_00097</name>
</gene>
<feature type="region of interest" description="Disordered" evidence="6">
    <location>
        <begin position="73"/>
        <end position="192"/>
    </location>
</feature>
<dbReference type="Proteomes" id="UP000031575">
    <property type="component" value="Unassembled WGS sequence"/>
</dbReference>
<feature type="region of interest" description="Disordered" evidence="6">
    <location>
        <begin position="235"/>
        <end position="289"/>
    </location>
</feature>
<feature type="region of interest" description="Disordered" evidence="6">
    <location>
        <begin position="957"/>
        <end position="980"/>
    </location>
</feature>
<dbReference type="GO" id="GO:0000981">
    <property type="term" value="F:DNA-binding transcription factor activity, RNA polymerase II-specific"/>
    <property type="evidence" value="ECO:0007669"/>
    <property type="project" value="InterPro"/>
</dbReference>
<evidence type="ECO:0000256" key="3">
    <source>
        <dbReference type="ARBA" id="ARBA00023125"/>
    </source>
</evidence>
<evidence type="ECO:0000256" key="2">
    <source>
        <dbReference type="ARBA" id="ARBA00023015"/>
    </source>
</evidence>
<keyword evidence="3" id="KW-0238">DNA-binding</keyword>
<feature type="region of interest" description="Disordered" evidence="6">
    <location>
        <begin position="1"/>
        <end position="45"/>
    </location>
</feature>
<dbReference type="OrthoDB" id="1600564at2759"/>
<feature type="region of interest" description="Disordered" evidence="6">
    <location>
        <begin position="1008"/>
        <end position="1040"/>
    </location>
</feature>
<feature type="compositionally biased region" description="Low complexity" evidence="6">
    <location>
        <begin position="820"/>
        <end position="844"/>
    </location>
</feature>
<feature type="region of interest" description="Disordered" evidence="6">
    <location>
        <begin position="499"/>
        <end position="519"/>
    </location>
</feature>
<keyword evidence="9" id="KW-1185">Reference proteome</keyword>
<dbReference type="PANTHER" id="PTHR31845:SF10">
    <property type="entry name" value="ZN(II)2CYS6 TRANSCRIPTION FACTOR (EUROFUNG)"/>
    <property type="match status" value="1"/>
</dbReference>
<reference evidence="8 9" key="1">
    <citation type="journal article" date="2014" name="BMC Genomics">
        <title>Comparative genomics of the major fungal agents of human and animal Sporotrichosis: Sporothrix schenckii and Sporothrix brasiliensis.</title>
        <authorList>
            <person name="Teixeira M.M."/>
            <person name="de Almeida L.G."/>
            <person name="Kubitschek-Barreira P."/>
            <person name="Alves F.L."/>
            <person name="Kioshima E.S."/>
            <person name="Abadio A.K."/>
            <person name="Fernandes L."/>
            <person name="Derengowski L.S."/>
            <person name="Ferreira K.S."/>
            <person name="Souza R.C."/>
            <person name="Ruiz J.C."/>
            <person name="de Andrade N.C."/>
            <person name="Paes H.C."/>
            <person name="Nicola A.M."/>
            <person name="Albuquerque P."/>
            <person name="Gerber A.L."/>
            <person name="Martins V.P."/>
            <person name="Peconick L.D."/>
            <person name="Neto A.V."/>
            <person name="Chaucanez C.B."/>
            <person name="Silva P.A."/>
            <person name="Cunha O.L."/>
            <person name="de Oliveira F.F."/>
            <person name="dos Santos T.C."/>
            <person name="Barros A.L."/>
            <person name="Soares M.A."/>
            <person name="de Oliveira L.M."/>
            <person name="Marini M.M."/>
            <person name="Villalobos-Duno H."/>
            <person name="Cunha M.M."/>
            <person name="de Hoog S."/>
            <person name="da Silveira J.F."/>
            <person name="Henrissat B."/>
            <person name="Nino-Vega G.A."/>
            <person name="Cisalpino P.S."/>
            <person name="Mora-Montes H.M."/>
            <person name="Almeida S.R."/>
            <person name="Stajich J.E."/>
            <person name="Lopes-Bezerra L.M."/>
            <person name="Vasconcelos A.T."/>
            <person name="Felipe M.S."/>
        </authorList>
    </citation>
    <scope>NUCLEOTIDE SEQUENCE [LARGE SCALE GENOMIC DNA]</scope>
    <source>
        <strain evidence="8 9">5110</strain>
    </source>
</reference>
<feature type="compositionally biased region" description="Gly residues" evidence="6">
    <location>
        <begin position="509"/>
        <end position="519"/>
    </location>
</feature>
<evidence type="ECO:0000256" key="1">
    <source>
        <dbReference type="ARBA" id="ARBA00004123"/>
    </source>
</evidence>
<evidence type="ECO:0000256" key="5">
    <source>
        <dbReference type="ARBA" id="ARBA00023242"/>
    </source>
</evidence>
<feature type="compositionally biased region" description="Polar residues" evidence="6">
    <location>
        <begin position="334"/>
        <end position="346"/>
    </location>
</feature>
<keyword evidence="2" id="KW-0805">Transcription regulation</keyword>
<name>A0A0C2INQ0_9PEZI</name>
<dbReference type="EMBL" id="AWTV01000008">
    <property type="protein sequence ID" value="KIH90646.1"/>
    <property type="molecule type" value="Genomic_DNA"/>
</dbReference>
<keyword evidence="5" id="KW-0539">Nucleus</keyword>
<feature type="region of interest" description="Disordered" evidence="6">
    <location>
        <begin position="790"/>
        <end position="900"/>
    </location>
</feature>
<accession>A0A0C2INQ0</accession>
<keyword evidence="4" id="KW-0804">Transcription</keyword>
<dbReference type="AlphaFoldDB" id="A0A0C2INQ0"/>
<dbReference type="PANTHER" id="PTHR31845">
    <property type="entry name" value="FINGER DOMAIN PROTEIN, PUTATIVE-RELATED"/>
    <property type="match status" value="1"/>
</dbReference>
<comment type="caution">
    <text evidence="8">The sequence shown here is derived from an EMBL/GenBank/DDBJ whole genome shotgun (WGS) entry which is preliminary data.</text>
</comment>
<dbReference type="InterPro" id="IPR001138">
    <property type="entry name" value="Zn2Cys6_DnaBD"/>
</dbReference>
<evidence type="ECO:0000256" key="6">
    <source>
        <dbReference type="SAM" id="MobiDB-lite"/>
    </source>
</evidence>
<feature type="compositionally biased region" description="Polar residues" evidence="6">
    <location>
        <begin position="8"/>
        <end position="32"/>
    </location>
</feature>
<dbReference type="GO" id="GO:0008270">
    <property type="term" value="F:zinc ion binding"/>
    <property type="evidence" value="ECO:0007669"/>
    <property type="project" value="InterPro"/>
</dbReference>
<organism evidence="8 9">
    <name type="scientific">Sporothrix brasiliensis 5110</name>
    <dbReference type="NCBI Taxonomy" id="1398154"/>
    <lineage>
        <taxon>Eukaryota</taxon>
        <taxon>Fungi</taxon>
        <taxon>Dikarya</taxon>
        <taxon>Ascomycota</taxon>
        <taxon>Pezizomycotina</taxon>
        <taxon>Sordariomycetes</taxon>
        <taxon>Sordariomycetidae</taxon>
        <taxon>Ophiostomatales</taxon>
        <taxon>Ophiostomataceae</taxon>
        <taxon>Sporothrix</taxon>
    </lineage>
</organism>
<evidence type="ECO:0000259" key="7">
    <source>
        <dbReference type="PROSITE" id="PS00463"/>
    </source>
</evidence>
<feature type="compositionally biased region" description="Low complexity" evidence="6">
    <location>
        <begin position="254"/>
        <end position="274"/>
    </location>
</feature>
<dbReference type="InterPro" id="IPR051089">
    <property type="entry name" value="prtT"/>
</dbReference>
<feature type="compositionally biased region" description="Basic and acidic residues" evidence="6">
    <location>
        <begin position="848"/>
        <end position="860"/>
    </location>
</feature>
<sequence length="1113" mass="120577">MLHLQPHRTLTQPDHTTPSGALSQQQSPSKTSAVMLPVSKNKGPRACSTCAKAKSRCVPGPVANICERCHRLNKPCGLQTPAPPRKRRLDDSMEGIRPTGSVQSGNGGTTGNHNSQTGHPASGNPHMSNGRINGHSAGGKTQRAAPKPTRVAELERRLEDLTSRLDSVSQQQKLHNEINPPESNDPNHRSSPLDIFRLKAHRGYMYPARHLFPTDFASLRSDAAANDALKGAFTSRQSSMPQQHAGISPPMTVAASPASNAQNSSTASGRASNSSRHRPKDDAMPASTFIPSFITPGQRSYYNQASPGAAFSAAAKRHSEVAANIAAMAGAASKQQQRYYPPTATSGGEGAATPASLPPLNSVNLTPDNIWPKHDDAEIMLSEFRKFMMPLFPFVIIPEYVTSEKLRIGRPTLWKSVMMAACHLDGTRQIAMGNQLLGEVAAAAFLQPRRTLDMLQAVLVLVGWFHYNINSFQLINFFYLARAMCVSLGISEALPPLTASSRSKKAGGTPAGESGGDAAQGGCFTNLRRNSAQAGNDADETGDVDPQTTDYPPVALEQMRTFAGTFYLVALATTTNKRPDIMMNTAYLETCCQVLERQMEYPSDAYLVQLVRIQQLSQSISVAFSLRTDGVQVGMSFRHMMQNLRQQIEAFKAQMPEAYHDDVNLVGHVHAAEILLYEAGLQEIGIDPALRDEPLSAGDRLELLWACTYAIKDLMRNRFQDYITDQPRFLCLSTFDFTYAFLTSLKLMTLQAPGWNGRRVRTELAFDDLIDRQILDLQLLAERRSQKRFRISPEEHLRPRTANGAGAGTSDAVPSLVTATTSYSGTRSGESSSGNSSTGSPASSEADAIGKDSMPTRHSNDANGTNNTGGKDDTSKNNSNDTSDKQASKNGRPMMDPRQDPFTRLAEHLTELKAMISKELDSLPGDSSGALNPIINGAGPANTMGPLPFATMMDAVPPSDRTDRSSAQEQNQSHAQVPMQQSADMDMGMTSSSPSNVNVAGPGIAGYAGHMDAPDPHPLNLQQQQQQPLQPHQQPLHLTSPGTVEATATDAPLESIAIYSEPFLSFTDATIDYMQNMDGPGFPDFLNAPGWESYMDANMGTPAYYDSWGQMNL</sequence>
<dbReference type="GO" id="GO:0000976">
    <property type="term" value="F:transcription cis-regulatory region binding"/>
    <property type="evidence" value="ECO:0007669"/>
    <property type="project" value="TreeGrafter"/>
</dbReference>
<feature type="compositionally biased region" description="Polar residues" evidence="6">
    <location>
        <begin position="164"/>
        <end position="173"/>
    </location>
</feature>
<evidence type="ECO:0000313" key="9">
    <source>
        <dbReference type="Proteomes" id="UP000031575"/>
    </source>
</evidence>
<feature type="compositionally biased region" description="Low complexity" evidence="6">
    <location>
        <begin position="1018"/>
        <end position="1038"/>
    </location>
</feature>
<evidence type="ECO:0000256" key="4">
    <source>
        <dbReference type="ARBA" id="ARBA00023163"/>
    </source>
</evidence>
<proteinExistence type="predicted"/>
<comment type="subcellular location">
    <subcellularLocation>
        <location evidence="1">Nucleus</location>
    </subcellularLocation>
</comment>
<dbReference type="PROSITE" id="PS00463">
    <property type="entry name" value="ZN2_CY6_FUNGAL_1"/>
    <property type="match status" value="1"/>
</dbReference>
<dbReference type="RefSeq" id="XP_040618656.1">
    <property type="nucleotide sequence ID" value="XM_040758417.1"/>
</dbReference>
<feature type="domain" description="Zn(2)-C6 fungal-type" evidence="7">
    <location>
        <begin position="46"/>
        <end position="76"/>
    </location>
</feature>
<dbReference type="Gene3D" id="4.10.240.10">
    <property type="entry name" value="Zn(2)-C6 fungal-type DNA-binding domain"/>
    <property type="match status" value="1"/>
</dbReference>